<dbReference type="Proteomes" id="UP001596549">
    <property type="component" value="Unassembled WGS sequence"/>
</dbReference>
<dbReference type="CDD" id="cd02696">
    <property type="entry name" value="MurNAc-LAA"/>
    <property type="match status" value="1"/>
</dbReference>
<accession>A0ABW2NSB0</accession>
<dbReference type="InterPro" id="IPR014234">
    <property type="entry name" value="Spore_CwlD"/>
</dbReference>
<dbReference type="SMART" id="SM00646">
    <property type="entry name" value="Ami_3"/>
    <property type="match status" value="1"/>
</dbReference>
<dbReference type="Pfam" id="PF01520">
    <property type="entry name" value="Amidase_3"/>
    <property type="match status" value="1"/>
</dbReference>
<dbReference type="InterPro" id="IPR002508">
    <property type="entry name" value="MurNAc-LAA_cat"/>
</dbReference>
<keyword evidence="2" id="KW-0732">Signal</keyword>
<evidence type="ECO:0000256" key="2">
    <source>
        <dbReference type="SAM" id="SignalP"/>
    </source>
</evidence>
<evidence type="ECO:0000313" key="4">
    <source>
        <dbReference type="EMBL" id="MFC7372620.1"/>
    </source>
</evidence>
<proteinExistence type="predicted"/>
<feature type="domain" description="MurNAc-LAA" evidence="3">
    <location>
        <begin position="116"/>
        <end position="227"/>
    </location>
</feature>
<dbReference type="EC" id="3.5.1.28" evidence="4"/>
<dbReference type="RefSeq" id="WP_379750201.1">
    <property type="nucleotide sequence ID" value="NZ_JBHTCP010000045.1"/>
</dbReference>
<organism evidence="4 5">
    <name type="scientific">Fictibacillus iocasae</name>
    <dbReference type="NCBI Taxonomy" id="2715437"/>
    <lineage>
        <taxon>Bacteria</taxon>
        <taxon>Bacillati</taxon>
        <taxon>Bacillota</taxon>
        <taxon>Bacilli</taxon>
        <taxon>Bacillales</taxon>
        <taxon>Fictibacillaceae</taxon>
        <taxon>Fictibacillus</taxon>
    </lineage>
</organism>
<evidence type="ECO:0000313" key="5">
    <source>
        <dbReference type="Proteomes" id="UP001596549"/>
    </source>
</evidence>
<protein>
    <submittedName>
        <fullName evidence="4">N-acetylmuramoyl-L-alanine amidase CwlD</fullName>
        <ecNumber evidence="4">3.5.1.28</ecNumber>
    </submittedName>
</protein>
<dbReference type="GO" id="GO:0008745">
    <property type="term" value="F:N-acetylmuramoyl-L-alanine amidase activity"/>
    <property type="evidence" value="ECO:0007669"/>
    <property type="project" value="UniProtKB-EC"/>
</dbReference>
<name>A0ABW2NSB0_9BACL</name>
<reference evidence="5" key="1">
    <citation type="journal article" date="2019" name="Int. J. Syst. Evol. Microbiol.">
        <title>The Global Catalogue of Microorganisms (GCM) 10K type strain sequencing project: providing services to taxonomists for standard genome sequencing and annotation.</title>
        <authorList>
            <consortium name="The Broad Institute Genomics Platform"/>
            <consortium name="The Broad Institute Genome Sequencing Center for Infectious Disease"/>
            <person name="Wu L."/>
            <person name="Ma J."/>
        </authorList>
    </citation>
    <scope>NUCLEOTIDE SEQUENCE [LARGE SCALE GENOMIC DNA]</scope>
    <source>
        <strain evidence="5">NBRC 106396</strain>
    </source>
</reference>
<dbReference type="PANTHER" id="PTHR30404:SF0">
    <property type="entry name" value="N-ACETYLMURAMOYL-L-ALANINE AMIDASE AMIC"/>
    <property type="match status" value="1"/>
</dbReference>
<dbReference type="SUPFAM" id="SSF53187">
    <property type="entry name" value="Zn-dependent exopeptidases"/>
    <property type="match status" value="1"/>
</dbReference>
<comment type="caution">
    <text evidence="4">The sequence shown here is derived from an EMBL/GenBank/DDBJ whole genome shotgun (WGS) entry which is preliminary data.</text>
</comment>
<evidence type="ECO:0000259" key="3">
    <source>
        <dbReference type="SMART" id="SM00646"/>
    </source>
</evidence>
<feature type="chain" id="PRO_5045378818" evidence="2">
    <location>
        <begin position="26"/>
        <end position="241"/>
    </location>
</feature>
<dbReference type="PANTHER" id="PTHR30404">
    <property type="entry name" value="N-ACETYLMURAMOYL-L-ALANINE AMIDASE"/>
    <property type="match status" value="1"/>
</dbReference>
<feature type="signal peptide" evidence="2">
    <location>
        <begin position="1"/>
        <end position="25"/>
    </location>
</feature>
<gene>
    <name evidence="4" type="primary">cwlD</name>
    <name evidence="4" type="ORF">ACFQPF_13160</name>
</gene>
<keyword evidence="1 4" id="KW-0378">Hydrolase</keyword>
<evidence type="ECO:0000256" key="1">
    <source>
        <dbReference type="ARBA" id="ARBA00022801"/>
    </source>
</evidence>
<sequence>MKRWMRRTALALACSALLFMLTYQFTDKDSWRSWNMPLSGKVVVIDPGHGGPDGGAIGDGSVLEKEVALNISLMLRDYLQESGALVIMTREVDRDLADKGTKKLRHRKNEDLRHRKEIINGSDADLFISIHLNSLPSSKWRGAQVFYHPARKQEERLSRMIQDELIRNLENTDRLAKSMSGLYLLRTAEIPGALVEVGFLSNPTEREYLKTKSYQQKISASIYQGILRYYTKEKVPAQTEE</sequence>
<dbReference type="Gene3D" id="3.40.630.40">
    <property type="entry name" value="Zn-dependent exopeptidases"/>
    <property type="match status" value="1"/>
</dbReference>
<dbReference type="EMBL" id="JBHTCP010000045">
    <property type="protein sequence ID" value="MFC7372620.1"/>
    <property type="molecule type" value="Genomic_DNA"/>
</dbReference>
<dbReference type="NCBIfam" id="TIGR02883">
    <property type="entry name" value="spore_cwlD"/>
    <property type="match status" value="1"/>
</dbReference>
<keyword evidence="5" id="KW-1185">Reference proteome</keyword>
<dbReference type="InterPro" id="IPR050695">
    <property type="entry name" value="N-acetylmuramoyl_amidase_3"/>
</dbReference>